<accession>A0A9D4S4R9</accession>
<dbReference type="AlphaFoldDB" id="A0A9D4S4R9"/>
<evidence type="ECO:0000256" key="5">
    <source>
        <dbReference type="ARBA" id="ARBA00023136"/>
    </source>
</evidence>
<organism evidence="8 9">
    <name type="scientific">Dreissena polymorpha</name>
    <name type="common">Zebra mussel</name>
    <name type="synonym">Mytilus polymorpha</name>
    <dbReference type="NCBI Taxonomy" id="45954"/>
    <lineage>
        <taxon>Eukaryota</taxon>
        <taxon>Metazoa</taxon>
        <taxon>Spiralia</taxon>
        <taxon>Lophotrochozoa</taxon>
        <taxon>Mollusca</taxon>
        <taxon>Bivalvia</taxon>
        <taxon>Autobranchia</taxon>
        <taxon>Heteroconchia</taxon>
        <taxon>Euheterodonta</taxon>
        <taxon>Imparidentia</taxon>
        <taxon>Neoheterodontei</taxon>
        <taxon>Myida</taxon>
        <taxon>Dreissenoidea</taxon>
        <taxon>Dreissenidae</taxon>
        <taxon>Dreissena</taxon>
    </lineage>
</organism>
<dbReference type="EMBL" id="JAIWYP010000001">
    <property type="protein sequence ID" value="KAH3891661.1"/>
    <property type="molecule type" value="Genomic_DNA"/>
</dbReference>
<dbReference type="EMBL" id="JAIWYP010000001">
    <property type="protein sequence ID" value="KAH3891588.1"/>
    <property type="molecule type" value="Genomic_DNA"/>
</dbReference>
<dbReference type="PANTHER" id="PTHR31394:SF1">
    <property type="entry name" value="TRANSMEMBRANE PROTEIN 199"/>
    <property type="match status" value="1"/>
</dbReference>
<evidence type="ECO:0000313" key="9">
    <source>
        <dbReference type="Proteomes" id="UP000828390"/>
    </source>
</evidence>
<comment type="subcellular location">
    <subcellularLocation>
        <location evidence="1">Endoplasmic reticulum membrane</location>
        <topology evidence="1">Multi-pass membrane protein</topology>
    </subcellularLocation>
</comment>
<feature type="transmembrane region" description="Helical" evidence="6">
    <location>
        <begin position="160"/>
        <end position="183"/>
    </location>
</feature>
<evidence type="ECO:0000313" key="7">
    <source>
        <dbReference type="EMBL" id="KAH3891588.1"/>
    </source>
</evidence>
<name>A0A9D4S4R9_DREPO</name>
<evidence type="ECO:0000256" key="6">
    <source>
        <dbReference type="SAM" id="Phobius"/>
    </source>
</evidence>
<dbReference type="InterPro" id="IPR021013">
    <property type="entry name" value="ATPase_Vma12"/>
</dbReference>
<sequence>MDEPNISISSGLLENIELAVNIIGIETELKKELNHFKDEKCVPFRVVKRLHEFLSASGTNIYLHELIQGCDVCLPTVELASRDPELEARCKRLRAQQENREYKKMVREVDKKDRDYFAPGKDLKEMNRQMVSVFNFIVTVGGAFAFGYKGVEYSFHGDTFAFQLIVGLSLATVVFFADLYFLLKENS</sequence>
<dbReference type="Pfam" id="PF11712">
    <property type="entry name" value="Vma12"/>
    <property type="match status" value="1"/>
</dbReference>
<keyword evidence="4 6" id="KW-1133">Transmembrane helix</keyword>
<evidence type="ECO:0000256" key="1">
    <source>
        <dbReference type="ARBA" id="ARBA00004477"/>
    </source>
</evidence>
<dbReference type="OrthoDB" id="19981at2759"/>
<keyword evidence="2 6" id="KW-0812">Transmembrane</keyword>
<dbReference type="GO" id="GO:0005789">
    <property type="term" value="C:endoplasmic reticulum membrane"/>
    <property type="evidence" value="ECO:0007669"/>
    <property type="project" value="UniProtKB-SubCell"/>
</dbReference>
<feature type="transmembrane region" description="Helical" evidence="6">
    <location>
        <begin position="130"/>
        <end position="148"/>
    </location>
</feature>
<evidence type="ECO:0000256" key="4">
    <source>
        <dbReference type="ARBA" id="ARBA00022989"/>
    </source>
</evidence>
<dbReference type="Proteomes" id="UP000828390">
    <property type="component" value="Unassembled WGS sequence"/>
</dbReference>
<dbReference type="PANTHER" id="PTHR31394">
    <property type="entry name" value="TRANSMEMBRANE PROTEIN 199"/>
    <property type="match status" value="1"/>
</dbReference>
<evidence type="ECO:0000256" key="3">
    <source>
        <dbReference type="ARBA" id="ARBA00022824"/>
    </source>
</evidence>
<evidence type="ECO:0008006" key="10">
    <source>
        <dbReference type="Google" id="ProtNLM"/>
    </source>
</evidence>
<protein>
    <recommendedName>
        <fullName evidence="10">Transmembrane protein 199</fullName>
    </recommendedName>
</protein>
<keyword evidence="3" id="KW-0256">Endoplasmic reticulum</keyword>
<comment type="caution">
    <text evidence="8">The sequence shown here is derived from an EMBL/GenBank/DDBJ whole genome shotgun (WGS) entry which is preliminary data.</text>
</comment>
<gene>
    <name evidence="7" type="ORF">DPMN_015692</name>
    <name evidence="8" type="ORF">DPMN_015766</name>
</gene>
<reference evidence="8" key="1">
    <citation type="journal article" date="2019" name="bioRxiv">
        <title>The Genome of the Zebra Mussel, Dreissena polymorpha: A Resource for Invasive Species Research.</title>
        <authorList>
            <person name="McCartney M.A."/>
            <person name="Auch B."/>
            <person name="Kono T."/>
            <person name="Mallez S."/>
            <person name="Zhang Y."/>
            <person name="Obille A."/>
            <person name="Becker A."/>
            <person name="Abrahante J.E."/>
            <person name="Garbe J."/>
            <person name="Badalamenti J.P."/>
            <person name="Herman A."/>
            <person name="Mangelson H."/>
            <person name="Liachko I."/>
            <person name="Sullivan S."/>
            <person name="Sone E.D."/>
            <person name="Koren S."/>
            <person name="Silverstein K.A.T."/>
            <person name="Beckman K.B."/>
            <person name="Gohl D.M."/>
        </authorList>
    </citation>
    <scope>NUCLEOTIDE SEQUENCE</scope>
    <source>
        <strain evidence="8">Duluth1</strain>
        <tissue evidence="8">Whole animal</tissue>
    </source>
</reference>
<dbReference type="GO" id="GO:0070072">
    <property type="term" value="P:vacuolar proton-transporting V-type ATPase complex assembly"/>
    <property type="evidence" value="ECO:0007669"/>
    <property type="project" value="InterPro"/>
</dbReference>
<proteinExistence type="predicted"/>
<evidence type="ECO:0000256" key="2">
    <source>
        <dbReference type="ARBA" id="ARBA00022692"/>
    </source>
</evidence>
<reference evidence="8" key="2">
    <citation type="submission" date="2020-11" db="EMBL/GenBank/DDBJ databases">
        <authorList>
            <person name="McCartney M.A."/>
            <person name="Auch B."/>
            <person name="Kono T."/>
            <person name="Mallez S."/>
            <person name="Becker A."/>
            <person name="Gohl D.M."/>
            <person name="Silverstein K.A.T."/>
            <person name="Koren S."/>
            <person name="Bechman K.B."/>
            <person name="Herman A."/>
            <person name="Abrahante J.E."/>
            <person name="Garbe J."/>
        </authorList>
    </citation>
    <scope>NUCLEOTIDE SEQUENCE</scope>
    <source>
        <strain evidence="8">Duluth1</strain>
        <tissue evidence="8">Whole animal</tissue>
    </source>
</reference>
<keyword evidence="9" id="KW-1185">Reference proteome</keyword>
<evidence type="ECO:0000313" key="8">
    <source>
        <dbReference type="EMBL" id="KAH3891661.1"/>
    </source>
</evidence>
<keyword evidence="5 6" id="KW-0472">Membrane</keyword>